<dbReference type="Proteomes" id="UP000005475">
    <property type="component" value="Unassembled WGS sequence"/>
</dbReference>
<organism evidence="1 2">
    <name type="scientific">Bacteroides ovatus (strain ATCC 8483 / DSM 1896 / JCM 5824 / BCRC 10623 / CCUG 4943 / NCTC 11153)</name>
    <dbReference type="NCBI Taxonomy" id="411476"/>
    <lineage>
        <taxon>Bacteria</taxon>
        <taxon>Pseudomonadati</taxon>
        <taxon>Bacteroidota</taxon>
        <taxon>Bacteroidia</taxon>
        <taxon>Bacteroidales</taxon>
        <taxon>Bacteroidaceae</taxon>
        <taxon>Bacteroides</taxon>
    </lineage>
</organism>
<evidence type="ECO:0000313" key="2">
    <source>
        <dbReference type="Proteomes" id="UP000005475"/>
    </source>
</evidence>
<sequence>MHFINRELIANFHLTAFNDAFIDNEASRIGYLALYISS</sequence>
<proteinExistence type="predicted"/>
<dbReference type="AlphaFoldDB" id="A0AAN3D978"/>
<protein>
    <submittedName>
        <fullName evidence="1">Uncharacterized protein</fullName>
    </submittedName>
</protein>
<evidence type="ECO:0000313" key="1">
    <source>
        <dbReference type="EMBL" id="EDO11630.1"/>
    </source>
</evidence>
<dbReference type="EMBL" id="AAXF02000049">
    <property type="protein sequence ID" value="EDO11630.1"/>
    <property type="molecule type" value="Genomic_DNA"/>
</dbReference>
<gene>
    <name evidence="1" type="ORF">BACOVA_02840</name>
</gene>
<comment type="caution">
    <text evidence="1">The sequence shown here is derived from an EMBL/GenBank/DDBJ whole genome shotgun (WGS) entry which is preliminary data.</text>
</comment>
<reference evidence="1 2" key="1">
    <citation type="submission" date="2007-03" db="EMBL/GenBank/DDBJ databases">
        <authorList>
            <person name="Fulton L."/>
            <person name="Clifton S."/>
            <person name="Fulton B."/>
            <person name="Xu J."/>
            <person name="Minx P."/>
            <person name="Pepin K.H."/>
            <person name="Johnson M."/>
            <person name="Thiruvilangam P."/>
            <person name="Bhonagiri V."/>
            <person name="Nash W.E."/>
            <person name="Mardis E.R."/>
            <person name="Wilson R.K."/>
        </authorList>
    </citation>
    <scope>NUCLEOTIDE SEQUENCE [LARGE SCALE GENOMIC DNA]</scope>
    <source>
        <strain evidence="2">ATCC 8483 / DSM 1896 / JCM 5824 / BCRC 10623 / CCUG 4943 / NCTC 11153</strain>
    </source>
</reference>
<accession>A0AAN3D978</accession>
<reference evidence="2" key="2">
    <citation type="submission" date="2007-04" db="EMBL/GenBank/DDBJ databases">
        <title>Draft genome sequence of Bacteroides ovatus (ATCC 8483).</title>
        <authorList>
            <person name="Sudarsanam P."/>
            <person name="Ley R."/>
            <person name="Guruge J."/>
            <person name="Turnbaugh P.J."/>
            <person name="Mahowald M."/>
            <person name="Liep D."/>
            <person name="Gordon J."/>
        </authorList>
    </citation>
    <scope>NUCLEOTIDE SEQUENCE [LARGE SCALE GENOMIC DNA]</scope>
    <source>
        <strain evidence="2">ATCC 8483 / DSM 1896 / JCM 5824 / BCRC 10623 / CCUG 4943 / NCTC 11153</strain>
    </source>
</reference>
<name>A0AAN3D978_BACO1</name>